<sequence length="248" mass="26992">MITFILDNTTGSGNSDYSRQSGNILDSQISAVKAIVDRLSENVVVVLIPLAGLLYPLGPKHLKTKAEFLQNGTVPLELAVVHSSKRLGSLIRVALARAFSISKSSLETQNRFQVWLALSNLNFTFDQTDLQIKDRRPPGTVIHVIVWPEGEEDSVATNLPLLRSLTTCPPGFDCLAPYYACDSCGWFVEATPGTTLAETLLAKGLVRHNFDGPASERKVEAAPNSEVRNPCVDAVRTSVSCGRQDLQI</sequence>
<feature type="non-terminal residue" evidence="1">
    <location>
        <position position="248"/>
    </location>
</feature>
<gene>
    <name evidence="1" type="ORF">TSPGSL018_9588</name>
</gene>
<protein>
    <submittedName>
        <fullName evidence="1">Uncharacterized protein</fullName>
    </submittedName>
</protein>
<proteinExistence type="predicted"/>
<evidence type="ECO:0000313" key="1">
    <source>
        <dbReference type="EMBL" id="JAC80742.1"/>
    </source>
</evidence>
<name>A0A061S6F5_9CHLO</name>
<organism evidence="1">
    <name type="scientific">Tetraselmis sp. GSL018</name>
    <dbReference type="NCBI Taxonomy" id="582737"/>
    <lineage>
        <taxon>Eukaryota</taxon>
        <taxon>Viridiplantae</taxon>
        <taxon>Chlorophyta</taxon>
        <taxon>core chlorophytes</taxon>
        <taxon>Chlorodendrophyceae</taxon>
        <taxon>Chlorodendrales</taxon>
        <taxon>Chlorodendraceae</taxon>
        <taxon>Tetraselmis</taxon>
    </lineage>
</organism>
<reference evidence="1" key="1">
    <citation type="submission" date="2014-05" db="EMBL/GenBank/DDBJ databases">
        <title>The transcriptome of the halophilic microalga Tetraselmis sp. GSL018 isolated from the Great Salt Lake, Utah.</title>
        <authorList>
            <person name="Jinkerson R.E."/>
            <person name="D'Adamo S."/>
            <person name="Posewitz M.C."/>
        </authorList>
    </citation>
    <scope>NUCLEOTIDE SEQUENCE</scope>
    <source>
        <strain evidence="1">GSL018</strain>
    </source>
</reference>
<accession>A0A061S6F5</accession>
<dbReference type="AlphaFoldDB" id="A0A061S6F5"/>
<dbReference type="EMBL" id="GBEZ01004478">
    <property type="protein sequence ID" value="JAC80742.1"/>
    <property type="molecule type" value="Transcribed_RNA"/>
</dbReference>